<dbReference type="SUPFAM" id="SSF52467">
    <property type="entry name" value="DHS-like NAD/FAD-binding domain"/>
    <property type="match status" value="1"/>
</dbReference>
<feature type="domain" description="Menaquinone biosynthesis protein MenD middle" evidence="5">
    <location>
        <begin position="164"/>
        <end position="349"/>
    </location>
</feature>
<dbReference type="GO" id="GO:0070204">
    <property type="term" value="F:2-succinyl-5-enolpyruvyl-6-hydroxy-3-cyclohexene-1-carboxylic-acid synthase activity"/>
    <property type="evidence" value="ECO:0007669"/>
    <property type="project" value="InterPro"/>
</dbReference>
<evidence type="ECO:0000256" key="2">
    <source>
        <dbReference type="ARBA" id="ARBA00023052"/>
    </source>
</evidence>
<dbReference type="InterPro" id="IPR004433">
    <property type="entry name" value="MenaQ_synth_MenD"/>
</dbReference>
<evidence type="ECO:0000313" key="7">
    <source>
        <dbReference type="Proteomes" id="UP000220527"/>
    </source>
</evidence>
<gene>
    <name evidence="6" type="ORF">CJ255_05525</name>
</gene>
<feature type="region of interest" description="Disordered" evidence="3">
    <location>
        <begin position="82"/>
        <end position="126"/>
    </location>
</feature>
<dbReference type="GO" id="GO:0030976">
    <property type="term" value="F:thiamine pyrophosphate binding"/>
    <property type="evidence" value="ECO:0007669"/>
    <property type="project" value="InterPro"/>
</dbReference>
<evidence type="ECO:0000313" key="6">
    <source>
        <dbReference type="EMBL" id="PDW04072.1"/>
    </source>
</evidence>
<dbReference type="PANTHER" id="PTHR42916">
    <property type="entry name" value="2-SUCCINYL-5-ENOLPYRUVYL-6-HYDROXY-3-CYCLOHEXENE-1-CARBOXYLATE SYNTHASE"/>
    <property type="match status" value="1"/>
</dbReference>
<dbReference type="Gene3D" id="3.40.50.1220">
    <property type="entry name" value="TPP-binding domain"/>
    <property type="match status" value="1"/>
</dbReference>
<evidence type="ECO:0000256" key="1">
    <source>
        <dbReference type="ARBA" id="ARBA00022428"/>
    </source>
</evidence>
<dbReference type="Gene3D" id="3.40.50.970">
    <property type="match status" value="1"/>
</dbReference>
<dbReference type="SUPFAM" id="SSF52518">
    <property type="entry name" value="Thiamin diphosphate-binding fold (THDP-binding)"/>
    <property type="match status" value="1"/>
</dbReference>
<feature type="domain" description="Thiamine pyrophosphate enzyme TPP-binding" evidence="4">
    <location>
        <begin position="385"/>
        <end position="499"/>
    </location>
</feature>
<dbReference type="CDD" id="cd02009">
    <property type="entry name" value="TPP_SHCHC_synthase"/>
    <property type="match status" value="1"/>
</dbReference>
<dbReference type="Proteomes" id="UP000220527">
    <property type="component" value="Unassembled WGS sequence"/>
</dbReference>
<evidence type="ECO:0000259" key="5">
    <source>
        <dbReference type="Pfam" id="PF16582"/>
    </source>
</evidence>
<organism evidence="6 7">
    <name type="scientific">Candidatus Viridilinea mediisalina</name>
    <dbReference type="NCBI Taxonomy" id="2024553"/>
    <lineage>
        <taxon>Bacteria</taxon>
        <taxon>Bacillati</taxon>
        <taxon>Chloroflexota</taxon>
        <taxon>Chloroflexia</taxon>
        <taxon>Chloroflexales</taxon>
        <taxon>Chloroflexineae</taxon>
        <taxon>Oscillochloridaceae</taxon>
        <taxon>Candidatus Viridilinea</taxon>
    </lineage>
</organism>
<dbReference type="AlphaFoldDB" id="A0A2A6RLX6"/>
<dbReference type="EMBL" id="NQWI01000016">
    <property type="protein sequence ID" value="PDW04072.1"/>
    <property type="molecule type" value="Genomic_DNA"/>
</dbReference>
<dbReference type="Pfam" id="PF16582">
    <property type="entry name" value="TPP_enzyme_M_2"/>
    <property type="match status" value="1"/>
</dbReference>
<dbReference type="PIRSF" id="PIRSF004983">
    <property type="entry name" value="MenD"/>
    <property type="match status" value="1"/>
</dbReference>
<name>A0A2A6RLX6_9CHLR</name>
<keyword evidence="1" id="KW-0474">Menaquinone biosynthesis</keyword>
<proteinExistence type="predicted"/>
<protein>
    <submittedName>
        <fullName evidence="6">2-succinyl-5-enolpyruvyl-6-hydroxy-3-cyclohexene-1-carboxylic-acid synthase</fullName>
    </submittedName>
</protein>
<reference evidence="7" key="1">
    <citation type="submission" date="2017-08" db="EMBL/GenBank/DDBJ databases">
        <authorList>
            <person name="Grouzdev D.S."/>
            <person name="Gaisin V.A."/>
            <person name="Rysina M.S."/>
            <person name="Gorlenko V.M."/>
        </authorList>
    </citation>
    <scope>NUCLEOTIDE SEQUENCE [LARGE SCALE GENOMIC DNA]</scope>
    <source>
        <strain evidence="7">Kir15-3F</strain>
    </source>
</reference>
<comment type="caution">
    <text evidence="6">The sequence shown here is derived from an EMBL/GenBank/DDBJ whole genome shotgun (WGS) entry which is preliminary data.</text>
</comment>
<dbReference type="PANTHER" id="PTHR42916:SF1">
    <property type="entry name" value="PROTEIN PHYLLO, CHLOROPLASTIC"/>
    <property type="match status" value="1"/>
</dbReference>
<dbReference type="InterPro" id="IPR029035">
    <property type="entry name" value="DHS-like_NAD/FAD-binding_dom"/>
</dbReference>
<sequence>MATSLAAPAGPVHLNLPFREPLIPDRELLERLFAAKERIVTLGSVPASPLAHNAGGEGQPSDANSLSAERIVTLGSVPASPLFQNEGARAGGEGQPSDANSLSAKSIVTPSSASDSPLAHNAGGEGQPSDALLLGGLVPIQVAYGPRTAPPTLLASLVQRLAATERGLILCGPSCPPGLAAQVVPLAERLGFPILADPLSGVRCDPHNSNIVCASYDAFLRDETFLKQHAPELVLRFGAMPTCKPLLLYIQRYPDAYQLIVDEGAGWREPTSLAAEHWGVDPLSLCGALNERLAATQPHTTPWRQAWLNAERVIRRVIQEALASQERISEPGVFARLATLLPAGATLFVANSMPIRDCDTFFPALSHAIQIAGNRGANGIDGLVSTALGMAAAGAKPLLMVLGDLALYHDANGLLAAKAYHLDATIVLINNDGGGIFSFLPQASETDQFEALFGTPHGLDFAPLAQLYGARYTLAQDWPSFAAAVTAGLRTGGLHLVEVRTERKQNVADHRALWPLVSAGLRAAGCFGYNMLG</sequence>
<dbReference type="OrthoDB" id="9791859at2"/>
<keyword evidence="2" id="KW-0786">Thiamine pyrophosphate</keyword>
<dbReference type="GO" id="GO:0009234">
    <property type="term" value="P:menaquinone biosynthetic process"/>
    <property type="evidence" value="ECO:0007669"/>
    <property type="project" value="UniProtKB-KW"/>
</dbReference>
<dbReference type="InterPro" id="IPR029061">
    <property type="entry name" value="THDP-binding"/>
</dbReference>
<evidence type="ECO:0000256" key="3">
    <source>
        <dbReference type="SAM" id="MobiDB-lite"/>
    </source>
</evidence>
<dbReference type="Pfam" id="PF02775">
    <property type="entry name" value="TPP_enzyme_C"/>
    <property type="match status" value="1"/>
</dbReference>
<feature type="compositionally biased region" description="Polar residues" evidence="3">
    <location>
        <begin position="97"/>
        <end position="115"/>
    </location>
</feature>
<dbReference type="InterPro" id="IPR032264">
    <property type="entry name" value="MenD_middle"/>
</dbReference>
<dbReference type="InterPro" id="IPR011766">
    <property type="entry name" value="TPP_enzyme_TPP-bd"/>
</dbReference>
<accession>A0A2A6RLX6</accession>
<keyword evidence="7" id="KW-1185">Reference proteome</keyword>
<evidence type="ECO:0000259" key="4">
    <source>
        <dbReference type="Pfam" id="PF02775"/>
    </source>
</evidence>